<feature type="transmembrane region" description="Helical" evidence="6">
    <location>
        <begin position="357"/>
        <end position="381"/>
    </location>
</feature>
<keyword evidence="2" id="KW-1015">Disulfide bond</keyword>
<dbReference type="Proteomes" id="UP000327493">
    <property type="component" value="Chromosome 6"/>
</dbReference>
<protein>
    <recommendedName>
        <fullName evidence="7">Ig-like domain-containing protein</fullName>
    </recommendedName>
</protein>
<feature type="compositionally biased region" description="Polar residues" evidence="5">
    <location>
        <begin position="559"/>
        <end position="594"/>
    </location>
</feature>
<proteinExistence type="predicted"/>
<dbReference type="InterPro" id="IPR036179">
    <property type="entry name" value="Ig-like_dom_sf"/>
</dbReference>
<dbReference type="AlphaFoldDB" id="A0A5J5DER4"/>
<feature type="compositionally biased region" description="Polar residues" evidence="5">
    <location>
        <begin position="794"/>
        <end position="803"/>
    </location>
</feature>
<feature type="region of interest" description="Disordered" evidence="5">
    <location>
        <begin position="994"/>
        <end position="1020"/>
    </location>
</feature>
<feature type="compositionally biased region" description="Pro residues" evidence="5">
    <location>
        <begin position="952"/>
        <end position="961"/>
    </location>
</feature>
<evidence type="ECO:0000256" key="5">
    <source>
        <dbReference type="SAM" id="MobiDB-lite"/>
    </source>
</evidence>
<dbReference type="SMART" id="SM00408">
    <property type="entry name" value="IGc2"/>
    <property type="match status" value="2"/>
</dbReference>
<feature type="compositionally biased region" description="Polar residues" evidence="5">
    <location>
        <begin position="851"/>
        <end position="866"/>
    </location>
</feature>
<keyword evidence="3" id="KW-0325">Glycoprotein</keyword>
<feature type="compositionally biased region" description="Basic residues" evidence="5">
    <location>
        <begin position="995"/>
        <end position="1005"/>
    </location>
</feature>
<dbReference type="SMART" id="SM00409">
    <property type="entry name" value="IG"/>
    <property type="match status" value="3"/>
</dbReference>
<feature type="compositionally biased region" description="Low complexity" evidence="5">
    <location>
        <begin position="627"/>
        <end position="641"/>
    </location>
</feature>
<feature type="compositionally biased region" description="Basic residues" evidence="5">
    <location>
        <begin position="940"/>
        <end position="949"/>
    </location>
</feature>
<dbReference type="InterPro" id="IPR003598">
    <property type="entry name" value="Ig_sub2"/>
</dbReference>
<dbReference type="InterPro" id="IPR052598">
    <property type="entry name" value="IgSF_CEA-related"/>
</dbReference>
<keyword evidence="6" id="KW-0812">Transmembrane</keyword>
<keyword evidence="9" id="KW-1185">Reference proteome</keyword>
<evidence type="ECO:0000313" key="8">
    <source>
        <dbReference type="EMBL" id="KAA8591800.1"/>
    </source>
</evidence>
<keyword evidence="1" id="KW-0732">Signal</keyword>
<evidence type="ECO:0000259" key="7">
    <source>
        <dbReference type="PROSITE" id="PS50835"/>
    </source>
</evidence>
<evidence type="ECO:0000313" key="9">
    <source>
        <dbReference type="Proteomes" id="UP000327493"/>
    </source>
</evidence>
<evidence type="ECO:0000256" key="2">
    <source>
        <dbReference type="ARBA" id="ARBA00023157"/>
    </source>
</evidence>
<accession>A0A5J5DER4</accession>
<feature type="compositionally biased region" description="Polar residues" evidence="5">
    <location>
        <begin position="467"/>
        <end position="479"/>
    </location>
</feature>
<feature type="region of interest" description="Disordered" evidence="5">
    <location>
        <begin position="794"/>
        <end position="813"/>
    </location>
</feature>
<feature type="region of interest" description="Disordered" evidence="5">
    <location>
        <begin position="940"/>
        <end position="962"/>
    </location>
</feature>
<feature type="compositionally biased region" description="Low complexity" evidence="5">
    <location>
        <begin position="673"/>
        <end position="686"/>
    </location>
</feature>
<keyword evidence="4" id="KW-0393">Immunoglobulin domain</keyword>
<reference evidence="8 9" key="1">
    <citation type="submission" date="2019-08" db="EMBL/GenBank/DDBJ databases">
        <title>A chromosome-level genome assembly, high-density linkage maps, and genome scans reveal the genomic architecture of hybrid incompatibilities underlying speciation via character displacement in darters (Percidae: Etheostominae).</title>
        <authorList>
            <person name="Moran R.L."/>
            <person name="Catchen J.M."/>
            <person name="Fuller R.C."/>
        </authorList>
    </citation>
    <scope>NUCLEOTIDE SEQUENCE [LARGE SCALE GENOMIC DNA]</scope>
    <source>
        <strain evidence="8">EspeVRDwgs_2016</strain>
        <tissue evidence="8">Muscle</tissue>
    </source>
</reference>
<gene>
    <name evidence="8" type="ORF">FQN60_017174</name>
</gene>
<feature type="region of interest" description="Disordered" evidence="5">
    <location>
        <begin position="390"/>
        <end position="487"/>
    </location>
</feature>
<dbReference type="InterPro" id="IPR003599">
    <property type="entry name" value="Ig_sub"/>
</dbReference>
<feature type="compositionally biased region" description="Polar residues" evidence="5">
    <location>
        <begin position="723"/>
        <end position="745"/>
    </location>
</feature>
<dbReference type="CDD" id="cd00096">
    <property type="entry name" value="Ig"/>
    <property type="match status" value="1"/>
</dbReference>
<organism evidence="8 9">
    <name type="scientific">Etheostoma spectabile</name>
    <name type="common">orangethroat darter</name>
    <dbReference type="NCBI Taxonomy" id="54343"/>
    <lineage>
        <taxon>Eukaryota</taxon>
        <taxon>Metazoa</taxon>
        <taxon>Chordata</taxon>
        <taxon>Craniata</taxon>
        <taxon>Vertebrata</taxon>
        <taxon>Euteleostomi</taxon>
        <taxon>Actinopterygii</taxon>
        <taxon>Neopterygii</taxon>
        <taxon>Teleostei</taxon>
        <taxon>Neoteleostei</taxon>
        <taxon>Acanthomorphata</taxon>
        <taxon>Eupercaria</taxon>
        <taxon>Perciformes</taxon>
        <taxon>Percoidei</taxon>
        <taxon>Percidae</taxon>
        <taxon>Etheostomatinae</taxon>
        <taxon>Etheostoma</taxon>
    </lineage>
</organism>
<name>A0A5J5DER4_9PERO</name>
<dbReference type="Pfam" id="PF13927">
    <property type="entry name" value="Ig_3"/>
    <property type="match status" value="2"/>
</dbReference>
<dbReference type="InterPro" id="IPR007110">
    <property type="entry name" value="Ig-like_dom"/>
</dbReference>
<sequence>MRQPLLLLSLSLAEQAREGQMWYSKHVNKASGIFNQSPVQIQFQTDPVLVQTGTNVVFTVLTVPQVFSMGWQYQGGVTIGFWTGGVTSVNPGTQFQGRVTITPTQLQIGGAQLQDAGNYTVVVTPTATTGLATNSRSIQLSVFDAVVGVSLFVPSVAVEGKNVSLSCTWTAGTGTTVQWGKGGTAIIADSRITISGGSLVINRASRADAGVYTCTVSNPVSAQTATRSLTVYYGPDTPVLTMQTAKNCVGGGNVLVGQAVQLTCTSDSLPPALFSWTRDGQPVASSQPGSGVLSLQTYSTNESGQYVCTATNTITGGTSQQGTALAIVGEGQKVSWEIDLVRMWAKSFTICLNVGEVVGIVIGCLLLILIIVLLIVLIVCLERRRRAQPRQNDTAVLVHKTNPNPRPIPPDPHPNGASDMGQGPDPPLYHPGRLYRAPHESRGNLQTLPLHNSDTHQHNGHTHTNGLLQNASQNGNSYPHNAIDNPAFTQTDAQNANALPNTQQPNPNIVIQTGAAQGGAQQPAVHVSLNTLPQTAQQNNNAQMPSIHVNLNSYPINSQQAQQDSSFPLTNASQTQQNLEHTGQSHPRMQSGRSYPSDVRPSGHIEADHHSDQSGLIPTGFTHFNSNNTTQRNVNTQTYQQEPEPHRKSDRNSWDLLRGTPPYPSGTLQRGQTSSEYTSDTTDYTSNPPIREGRSQNRSNSRPRNQTTSRSRASPRQDAPSVDRQTQSRSADLRSPNTRSVTQLEAENHTQRSGHTQRKSAQRDIRGSLGSQIAPRQEATHSNNPQALTIMSQQASVGRSAVSQGPMRRQGLTAPWGADSRALADPNHLPQAHMAHQNTAVPIHTPPQGLGKQTQPVINGANQPRQGGTAPVPNPSAQHNPSNLTQDALATHTERAQTFQNRKQQTQAALLHPGPQARVGAQHPPIPPPVIPLTQFKTLPKKHTQHKSPTRGPEPPRPPVNMPLAQRHTQIQQRPANHHHHPGNGHLHVIAQRHAQARGHGHPAHFTHPQQHQDHRGRPR</sequence>
<feature type="compositionally biased region" description="Pro residues" evidence="5">
    <location>
        <begin position="404"/>
        <end position="413"/>
    </location>
</feature>
<dbReference type="PANTHER" id="PTHR44337:SF22">
    <property type="entry name" value="HEPACAM FAMILY MEMBER 2-LIKE"/>
    <property type="match status" value="1"/>
</dbReference>
<keyword evidence="6" id="KW-0472">Membrane</keyword>
<feature type="compositionally biased region" description="Basic and acidic residues" evidence="5">
    <location>
        <begin position="601"/>
        <end position="612"/>
    </location>
</feature>
<feature type="compositionally biased region" description="Basic and acidic residues" evidence="5">
    <location>
        <begin position="643"/>
        <end position="653"/>
    </location>
</feature>
<dbReference type="PROSITE" id="PS50835">
    <property type="entry name" value="IG_LIKE"/>
    <property type="match status" value="2"/>
</dbReference>
<feature type="compositionally biased region" description="Basic and acidic residues" evidence="5">
    <location>
        <begin position="1011"/>
        <end position="1020"/>
    </location>
</feature>
<feature type="region of interest" description="Disordered" evidence="5">
    <location>
        <begin position="841"/>
        <end position="883"/>
    </location>
</feature>
<feature type="domain" description="Ig-like" evidence="7">
    <location>
        <begin position="238"/>
        <end position="326"/>
    </location>
</feature>
<dbReference type="PANTHER" id="PTHR44337">
    <property type="entry name" value="CARCINOEMBRYONIC ANTIGEN-RELATED CELL ADHESION MOLECULE 8"/>
    <property type="match status" value="1"/>
</dbReference>
<feature type="compositionally biased region" description="Polar residues" evidence="5">
    <location>
        <begin position="443"/>
        <end position="452"/>
    </location>
</feature>
<dbReference type="EMBL" id="VOFY01000006">
    <property type="protein sequence ID" value="KAA8591800.1"/>
    <property type="molecule type" value="Genomic_DNA"/>
</dbReference>
<evidence type="ECO:0000256" key="4">
    <source>
        <dbReference type="ARBA" id="ARBA00023319"/>
    </source>
</evidence>
<feature type="compositionally biased region" description="Low complexity" evidence="5">
    <location>
        <begin position="696"/>
        <end position="712"/>
    </location>
</feature>
<feature type="domain" description="Ig-like" evidence="7">
    <location>
        <begin position="125"/>
        <end position="230"/>
    </location>
</feature>
<comment type="caution">
    <text evidence="8">The sequence shown here is derived from an EMBL/GenBank/DDBJ whole genome shotgun (WGS) entry which is preliminary data.</text>
</comment>
<evidence type="ECO:0000256" key="6">
    <source>
        <dbReference type="SAM" id="Phobius"/>
    </source>
</evidence>
<dbReference type="Gene3D" id="2.60.40.10">
    <property type="entry name" value="Immunoglobulins"/>
    <property type="match status" value="3"/>
</dbReference>
<feature type="region of interest" description="Disordered" evidence="5">
    <location>
        <begin position="559"/>
        <end position="766"/>
    </location>
</feature>
<dbReference type="SUPFAM" id="SSF48726">
    <property type="entry name" value="Immunoglobulin"/>
    <property type="match status" value="3"/>
</dbReference>
<keyword evidence="6" id="KW-1133">Transmembrane helix</keyword>
<evidence type="ECO:0000256" key="1">
    <source>
        <dbReference type="ARBA" id="ARBA00022729"/>
    </source>
</evidence>
<dbReference type="InterPro" id="IPR013783">
    <property type="entry name" value="Ig-like_fold"/>
</dbReference>
<evidence type="ECO:0000256" key="3">
    <source>
        <dbReference type="ARBA" id="ARBA00023180"/>
    </source>
</evidence>